<comment type="caution">
    <text evidence="2">The sequence shown here is derived from an EMBL/GenBank/DDBJ whole genome shotgun (WGS) entry which is preliminary data.</text>
</comment>
<accession>A0AAV4AE92</accession>
<keyword evidence="1" id="KW-1133">Transmembrane helix</keyword>
<dbReference type="AlphaFoldDB" id="A0AAV4AE92"/>
<organism evidence="2 3">
    <name type="scientific">Plakobranchus ocellatus</name>
    <dbReference type="NCBI Taxonomy" id="259542"/>
    <lineage>
        <taxon>Eukaryota</taxon>
        <taxon>Metazoa</taxon>
        <taxon>Spiralia</taxon>
        <taxon>Lophotrochozoa</taxon>
        <taxon>Mollusca</taxon>
        <taxon>Gastropoda</taxon>
        <taxon>Heterobranchia</taxon>
        <taxon>Euthyneura</taxon>
        <taxon>Panpulmonata</taxon>
        <taxon>Sacoglossa</taxon>
        <taxon>Placobranchoidea</taxon>
        <taxon>Plakobranchidae</taxon>
        <taxon>Plakobranchus</taxon>
    </lineage>
</organism>
<dbReference type="Proteomes" id="UP000735302">
    <property type="component" value="Unassembled WGS sequence"/>
</dbReference>
<proteinExistence type="predicted"/>
<feature type="transmembrane region" description="Helical" evidence="1">
    <location>
        <begin position="12"/>
        <end position="30"/>
    </location>
</feature>
<evidence type="ECO:0000313" key="2">
    <source>
        <dbReference type="EMBL" id="GFO09521.1"/>
    </source>
</evidence>
<keyword evidence="3" id="KW-1185">Reference proteome</keyword>
<protein>
    <submittedName>
        <fullName evidence="2">Uncharacterized protein</fullName>
    </submittedName>
</protein>
<evidence type="ECO:0000256" key="1">
    <source>
        <dbReference type="SAM" id="Phobius"/>
    </source>
</evidence>
<name>A0AAV4AE92_9GAST</name>
<dbReference type="EMBL" id="BLXT01004106">
    <property type="protein sequence ID" value="GFO09521.1"/>
    <property type="molecule type" value="Genomic_DNA"/>
</dbReference>
<gene>
    <name evidence="2" type="ORF">PoB_003602600</name>
</gene>
<evidence type="ECO:0000313" key="3">
    <source>
        <dbReference type="Proteomes" id="UP000735302"/>
    </source>
</evidence>
<sequence>MTLKDSRSGDHIGFRLFGAIGLVLASPQIADFRLSGTPSGEGAGGWASTRDRRVPADLRVDSLATVPPRPHLA</sequence>
<keyword evidence="1" id="KW-0472">Membrane</keyword>
<reference evidence="2 3" key="1">
    <citation type="journal article" date="2021" name="Elife">
        <title>Chloroplast acquisition without the gene transfer in kleptoplastic sea slugs, Plakobranchus ocellatus.</title>
        <authorList>
            <person name="Maeda T."/>
            <person name="Takahashi S."/>
            <person name="Yoshida T."/>
            <person name="Shimamura S."/>
            <person name="Takaki Y."/>
            <person name="Nagai Y."/>
            <person name="Toyoda A."/>
            <person name="Suzuki Y."/>
            <person name="Arimoto A."/>
            <person name="Ishii H."/>
            <person name="Satoh N."/>
            <person name="Nishiyama T."/>
            <person name="Hasebe M."/>
            <person name="Maruyama T."/>
            <person name="Minagawa J."/>
            <person name="Obokata J."/>
            <person name="Shigenobu S."/>
        </authorList>
    </citation>
    <scope>NUCLEOTIDE SEQUENCE [LARGE SCALE GENOMIC DNA]</scope>
</reference>
<keyword evidence="1" id="KW-0812">Transmembrane</keyword>